<dbReference type="Proteomes" id="UP000036951">
    <property type="component" value="Unassembled WGS sequence"/>
</dbReference>
<organism evidence="1 2">
    <name type="scientific">Xylanibacter rarus</name>
    <dbReference type="NCBI Taxonomy" id="1676614"/>
    <lineage>
        <taxon>Bacteria</taxon>
        <taxon>Pseudomonadati</taxon>
        <taxon>Bacteroidota</taxon>
        <taxon>Bacteroidia</taxon>
        <taxon>Bacteroidales</taxon>
        <taxon>Prevotellaceae</taxon>
        <taxon>Xylanibacter</taxon>
    </lineage>
</organism>
<protein>
    <submittedName>
        <fullName evidence="1">Uncharacterized protein</fullName>
    </submittedName>
</protein>
<dbReference type="AlphaFoldDB" id="A0A8E1QYS7"/>
<dbReference type="EMBL" id="LFQU01000004">
    <property type="protein sequence ID" value="KOO69193.1"/>
    <property type="molecule type" value="Genomic_DNA"/>
</dbReference>
<accession>A0A8E1QYS7</accession>
<comment type="caution">
    <text evidence="1">The sequence shown here is derived from an EMBL/GenBank/DDBJ whole genome shotgun (WGS) entry which is preliminary data.</text>
</comment>
<gene>
    <name evidence="1" type="ORF">ACU52_03620</name>
</gene>
<name>A0A8E1QYS7_9BACT</name>
<evidence type="ECO:0000313" key="1">
    <source>
        <dbReference type="EMBL" id="KOO69193.1"/>
    </source>
</evidence>
<keyword evidence="2" id="KW-1185">Reference proteome</keyword>
<proteinExistence type="predicted"/>
<sequence>MACCQVVTHLAQKRPFFRSDRAFVPGMAVLRALTGFATHVALTQFNPLPALAGQPSAACRPSFRNILTGQRCRMAAADGMRGCAAAHGAACKPFVNKYSKNIFRRLK</sequence>
<evidence type="ECO:0000313" key="2">
    <source>
        <dbReference type="Proteomes" id="UP000036951"/>
    </source>
</evidence>
<reference evidence="1 2" key="1">
    <citation type="submission" date="2015-06" db="EMBL/GenBank/DDBJ databases">
        <title>Prevotella sp. 109, sp. nov., a novel member of the family Prevotellaceae isolated from human faeces.</title>
        <authorList>
            <person name="Shkoporov A.N."/>
            <person name="Chaplin A.V."/>
            <person name="Kafarskaia L.I."/>
            <person name="Efimov B.A."/>
        </authorList>
    </citation>
    <scope>NUCLEOTIDE SEQUENCE [LARGE SCALE GENOMIC DNA]</scope>
    <source>
        <strain evidence="1 2">109</strain>
    </source>
</reference>